<organism evidence="1 2">
    <name type="scientific">Kosakonia oryziphila</name>
    <dbReference type="NCBI Taxonomy" id="1005667"/>
    <lineage>
        <taxon>Bacteria</taxon>
        <taxon>Pseudomonadati</taxon>
        <taxon>Pseudomonadota</taxon>
        <taxon>Gammaproteobacteria</taxon>
        <taxon>Enterobacterales</taxon>
        <taxon>Enterobacteriaceae</taxon>
        <taxon>Kosakonia</taxon>
    </lineage>
</organism>
<sequence>MSEPVETYILAKRLLGSDMFGLNAVVMWLPVSHLKGYCGV</sequence>
<evidence type="ECO:0000313" key="1">
    <source>
        <dbReference type="EMBL" id="SCC68535.1"/>
    </source>
</evidence>
<evidence type="ECO:0000313" key="2">
    <source>
        <dbReference type="Proteomes" id="UP000198515"/>
    </source>
</evidence>
<proteinExistence type="predicted"/>
<keyword evidence="2" id="KW-1185">Reference proteome</keyword>
<dbReference type="EMBL" id="FMBC01000076">
    <property type="protein sequence ID" value="SCC68535.1"/>
    <property type="molecule type" value="Genomic_DNA"/>
</dbReference>
<protein>
    <submittedName>
        <fullName evidence="1">Uncharacterized protein</fullName>
    </submittedName>
</protein>
<name>A0A1C4GL32_9ENTR</name>
<dbReference type="AlphaFoldDB" id="A0A1C4GL32"/>
<reference evidence="2" key="1">
    <citation type="submission" date="2016-08" db="EMBL/GenBank/DDBJ databases">
        <authorList>
            <person name="Varghese N."/>
            <person name="Submissions Spin"/>
        </authorList>
    </citation>
    <scope>NUCLEOTIDE SEQUENCE [LARGE SCALE GENOMIC DNA]</scope>
    <source>
        <strain evidence="2">REICA_142</strain>
    </source>
</reference>
<gene>
    <name evidence="1" type="ORF">GA0061070_10763</name>
</gene>
<accession>A0A1C4GL32</accession>
<dbReference type="Proteomes" id="UP000198515">
    <property type="component" value="Unassembled WGS sequence"/>
</dbReference>